<evidence type="ECO:0000256" key="2">
    <source>
        <dbReference type="ARBA" id="ARBA00022692"/>
    </source>
</evidence>
<feature type="transmembrane region" description="Helical" evidence="5">
    <location>
        <begin position="56"/>
        <end position="79"/>
    </location>
</feature>
<evidence type="ECO:0000256" key="5">
    <source>
        <dbReference type="RuleBase" id="RU004379"/>
    </source>
</evidence>
<evidence type="ECO:0000313" key="6">
    <source>
        <dbReference type="EMBL" id="CRZ01742.1"/>
    </source>
</evidence>
<feature type="transmembrane region" description="Helical" evidence="5">
    <location>
        <begin position="216"/>
        <end position="240"/>
    </location>
</feature>
<organism evidence="6">
    <name type="scientific">Spongospora subterranea</name>
    <dbReference type="NCBI Taxonomy" id="70186"/>
    <lineage>
        <taxon>Eukaryota</taxon>
        <taxon>Sar</taxon>
        <taxon>Rhizaria</taxon>
        <taxon>Endomyxa</taxon>
        <taxon>Phytomyxea</taxon>
        <taxon>Plasmodiophorida</taxon>
        <taxon>Plasmodiophoridae</taxon>
        <taxon>Spongospora</taxon>
    </lineage>
</organism>
<comment type="similarity">
    <text evidence="5">Belongs to the BI1 family.</text>
</comment>
<dbReference type="PANTHER" id="PTHR23291:SF112">
    <property type="entry name" value="GROWTH HORMONE-INDUCIBLE TRANSMEMBRANE PROTEIN"/>
    <property type="match status" value="1"/>
</dbReference>
<sequence>MFSRHLHIPCGLILRTSPGVVSFRSLKTLCRARDVIKSPSYRQISSFRLVNSTPANPLQALVGAGGLMLSTYLVLNHFLNSHDNQAMSSISPTVHSYLKGTYTYVVSGFAITALSAVSAFRSGFAVRVMQLNPMLYLGTSMVAIIATSYIAQSTSIVESPVLKHAAWAASMACVGAISLSPLMFLPSAVLSRAALYTTGIVGSLSIVAINAEEDKFLYLGGPLFGGLTVVALSSVASAFLPTAGAAFRLTHSVSLYGGLAVFGGLMLYDTQRIIARAQRNPNITPDYISESYSIYWNVINIFVRMVQIVAGQNSRSRK</sequence>
<keyword evidence="4 5" id="KW-0472">Membrane</keyword>
<comment type="subcellular location">
    <subcellularLocation>
        <location evidence="1">Membrane</location>
        <topology evidence="1">Multi-pass membrane protein</topology>
    </subcellularLocation>
</comment>
<evidence type="ECO:0000256" key="1">
    <source>
        <dbReference type="ARBA" id="ARBA00004141"/>
    </source>
</evidence>
<dbReference type="GO" id="GO:0005743">
    <property type="term" value="C:mitochondrial inner membrane"/>
    <property type="evidence" value="ECO:0007669"/>
    <property type="project" value="TreeGrafter"/>
</dbReference>
<feature type="transmembrane region" description="Helical" evidence="5">
    <location>
        <begin position="100"/>
        <end position="121"/>
    </location>
</feature>
<accession>A0A0H5QJC4</accession>
<feature type="transmembrane region" description="Helical" evidence="5">
    <location>
        <begin position="246"/>
        <end position="268"/>
    </location>
</feature>
<dbReference type="Pfam" id="PF01027">
    <property type="entry name" value="Bax1-I"/>
    <property type="match status" value="1"/>
</dbReference>
<keyword evidence="3 5" id="KW-1133">Transmembrane helix</keyword>
<evidence type="ECO:0000256" key="3">
    <source>
        <dbReference type="ARBA" id="ARBA00022989"/>
    </source>
</evidence>
<proteinExistence type="inferred from homology"/>
<feature type="transmembrane region" description="Helical" evidence="5">
    <location>
        <begin position="190"/>
        <end position="209"/>
    </location>
</feature>
<evidence type="ECO:0008006" key="7">
    <source>
        <dbReference type="Google" id="ProtNLM"/>
    </source>
</evidence>
<dbReference type="AlphaFoldDB" id="A0A0H5QJC4"/>
<reference evidence="6" key="1">
    <citation type="submission" date="2015-04" db="EMBL/GenBank/DDBJ databases">
        <title>The genome sequence of the plant pathogenic Rhizarian Plasmodiophora brassicae reveals insights in its biotrophic life cycle and the origin of chitin synthesis.</title>
        <authorList>
            <person name="Schwelm A."/>
            <person name="Fogelqvist J."/>
            <person name="Knaust A."/>
            <person name="Julke S."/>
            <person name="Lilja T."/>
            <person name="Dhandapani V."/>
            <person name="Bonilla-Rosso G."/>
            <person name="Karlsson M."/>
            <person name="Shevchenko A."/>
            <person name="Choi S.R."/>
            <person name="Kim H.G."/>
            <person name="Park J.Y."/>
            <person name="Lim Y.P."/>
            <person name="Ludwig-Muller J."/>
            <person name="Dixelius C."/>
        </authorList>
    </citation>
    <scope>NUCLEOTIDE SEQUENCE</scope>
    <source>
        <tissue evidence="6">Potato root galls</tissue>
    </source>
</reference>
<keyword evidence="2 5" id="KW-0812">Transmembrane</keyword>
<protein>
    <recommendedName>
        <fullName evidence="7">Growth hormone-inducible transmembrane protein</fullName>
    </recommendedName>
</protein>
<name>A0A0H5QJC4_9EUKA</name>
<dbReference type="InterPro" id="IPR006214">
    <property type="entry name" value="Bax_inhibitor_1-related"/>
</dbReference>
<dbReference type="EMBL" id="HACM01001300">
    <property type="protein sequence ID" value="CRZ01742.1"/>
    <property type="molecule type" value="Transcribed_RNA"/>
</dbReference>
<feature type="transmembrane region" description="Helical" evidence="5">
    <location>
        <begin position="133"/>
        <end position="152"/>
    </location>
</feature>
<evidence type="ECO:0000256" key="4">
    <source>
        <dbReference type="ARBA" id="ARBA00023136"/>
    </source>
</evidence>
<dbReference type="PANTHER" id="PTHR23291">
    <property type="entry name" value="BAX INHIBITOR-RELATED"/>
    <property type="match status" value="1"/>
</dbReference>